<dbReference type="Pfam" id="PF10385">
    <property type="entry name" value="RNA_pol_Rpb2_45"/>
    <property type="match status" value="1"/>
</dbReference>
<evidence type="ECO:0008006" key="6">
    <source>
        <dbReference type="Google" id="ProtNLM"/>
    </source>
</evidence>
<evidence type="ECO:0000259" key="2">
    <source>
        <dbReference type="Pfam" id="PF00562"/>
    </source>
</evidence>
<gene>
    <name evidence="4" type="ORF">Zmor_022104</name>
</gene>
<sequence length="199" mass="21589">IPDHHYLTADREKNFIIAQANVKVDDNGKILDDQVVARYRGDDLMVPPAEVDYIDVSPKQIVSIATSCIPFLENDDANRALMGANMQRQAVPLIRPESPIVGTGVEFEAARDSGEAIVAVEDGVVKFVDATRITIESKSGLKTYDLSNFNRSNNGTTIIHKPIVKVGDVIKARDIIADGPSMDKGELALGQNVVVAFTT</sequence>
<reference evidence="4" key="1">
    <citation type="journal article" date="2023" name="G3 (Bethesda)">
        <title>Whole genome assemblies of Zophobas morio and Tenebrio molitor.</title>
        <authorList>
            <person name="Kaur S."/>
            <person name="Stinson S.A."/>
            <person name="diCenzo G.C."/>
        </authorList>
    </citation>
    <scope>NUCLEOTIDE SEQUENCE</scope>
    <source>
        <strain evidence="4">QUZm001</strain>
    </source>
</reference>
<comment type="catalytic activity">
    <reaction evidence="1">
        <text>RNA(n) + a ribonucleoside 5'-triphosphate = RNA(n+1) + diphosphate</text>
        <dbReference type="Rhea" id="RHEA:21248"/>
        <dbReference type="Rhea" id="RHEA-COMP:14527"/>
        <dbReference type="Rhea" id="RHEA-COMP:17342"/>
        <dbReference type="ChEBI" id="CHEBI:33019"/>
        <dbReference type="ChEBI" id="CHEBI:61557"/>
        <dbReference type="ChEBI" id="CHEBI:140395"/>
        <dbReference type="EC" id="2.7.7.6"/>
    </reaction>
</comment>
<dbReference type="SUPFAM" id="SSF64484">
    <property type="entry name" value="beta and beta-prime subunits of DNA dependent RNA-polymerase"/>
    <property type="match status" value="1"/>
</dbReference>
<feature type="domain" description="DNA-directed RNA polymerase subunit 2 hybrid-binding" evidence="2">
    <location>
        <begin position="119"/>
        <end position="198"/>
    </location>
</feature>
<keyword evidence="5" id="KW-1185">Reference proteome</keyword>
<comment type="caution">
    <text evidence="4">The sequence shown here is derived from an EMBL/GenBank/DDBJ whole genome shotgun (WGS) entry which is preliminary data.</text>
</comment>
<accession>A0AA38M1Q6</accession>
<evidence type="ECO:0000313" key="4">
    <source>
        <dbReference type="EMBL" id="KAJ3639022.1"/>
    </source>
</evidence>
<dbReference type="GO" id="GO:0003677">
    <property type="term" value="F:DNA binding"/>
    <property type="evidence" value="ECO:0007669"/>
    <property type="project" value="InterPro"/>
</dbReference>
<organism evidence="4 5">
    <name type="scientific">Zophobas morio</name>
    <dbReference type="NCBI Taxonomy" id="2755281"/>
    <lineage>
        <taxon>Eukaryota</taxon>
        <taxon>Metazoa</taxon>
        <taxon>Ecdysozoa</taxon>
        <taxon>Arthropoda</taxon>
        <taxon>Hexapoda</taxon>
        <taxon>Insecta</taxon>
        <taxon>Pterygota</taxon>
        <taxon>Neoptera</taxon>
        <taxon>Endopterygota</taxon>
        <taxon>Coleoptera</taxon>
        <taxon>Polyphaga</taxon>
        <taxon>Cucujiformia</taxon>
        <taxon>Tenebrionidae</taxon>
        <taxon>Zophobas</taxon>
    </lineage>
</organism>
<feature type="domain" description="DNA-directed RNA polymerase beta subunit external 1" evidence="3">
    <location>
        <begin position="4"/>
        <end position="57"/>
    </location>
</feature>
<dbReference type="AlphaFoldDB" id="A0AA38M1Q6"/>
<protein>
    <recommendedName>
        <fullName evidence="6">DNA-directed RNA polymerase</fullName>
    </recommendedName>
</protein>
<dbReference type="Pfam" id="PF00562">
    <property type="entry name" value="RNA_pol_Rpb2_6"/>
    <property type="match status" value="1"/>
</dbReference>
<evidence type="ECO:0000313" key="5">
    <source>
        <dbReference type="Proteomes" id="UP001168821"/>
    </source>
</evidence>
<dbReference type="EMBL" id="JALNTZ010000067">
    <property type="protein sequence ID" value="KAJ3639022.1"/>
    <property type="molecule type" value="Genomic_DNA"/>
</dbReference>
<dbReference type="Gene3D" id="2.30.150.10">
    <property type="entry name" value="DNA-directed RNA polymerase, beta subunit, external 1 domain"/>
    <property type="match status" value="1"/>
</dbReference>
<dbReference type="InterPro" id="IPR042107">
    <property type="entry name" value="DNA-dir_RNA_pol_bsu_ext_1_sf"/>
</dbReference>
<proteinExistence type="predicted"/>
<dbReference type="GO" id="GO:0003899">
    <property type="term" value="F:DNA-directed RNA polymerase activity"/>
    <property type="evidence" value="ECO:0007669"/>
    <property type="project" value="UniProtKB-EC"/>
</dbReference>
<evidence type="ECO:0000256" key="1">
    <source>
        <dbReference type="ARBA" id="ARBA00048552"/>
    </source>
</evidence>
<dbReference type="Proteomes" id="UP001168821">
    <property type="component" value="Unassembled WGS sequence"/>
</dbReference>
<evidence type="ECO:0000259" key="3">
    <source>
        <dbReference type="Pfam" id="PF10385"/>
    </source>
</evidence>
<dbReference type="Gene3D" id="3.90.1100.10">
    <property type="match status" value="1"/>
</dbReference>
<feature type="non-terminal residue" evidence="4">
    <location>
        <position position="1"/>
    </location>
</feature>
<dbReference type="InterPro" id="IPR019462">
    <property type="entry name" value="DNA-dir_RNA_pol_bsu_external_1"/>
</dbReference>
<name>A0AA38M1Q6_9CUCU</name>
<dbReference type="GO" id="GO:0006351">
    <property type="term" value="P:DNA-templated transcription"/>
    <property type="evidence" value="ECO:0007669"/>
    <property type="project" value="InterPro"/>
</dbReference>
<dbReference type="Gene3D" id="2.40.50.100">
    <property type="match status" value="1"/>
</dbReference>
<dbReference type="InterPro" id="IPR007120">
    <property type="entry name" value="DNA-dir_RNAP_su2_dom"/>
</dbReference>